<dbReference type="EMBL" id="UINC01093428">
    <property type="protein sequence ID" value="SVC47851.1"/>
    <property type="molecule type" value="Genomic_DNA"/>
</dbReference>
<proteinExistence type="predicted"/>
<accession>A0A382MKM2</accession>
<reference evidence="1" key="1">
    <citation type="submission" date="2018-05" db="EMBL/GenBank/DDBJ databases">
        <authorList>
            <person name="Lanie J.A."/>
            <person name="Ng W.-L."/>
            <person name="Kazmierczak K.M."/>
            <person name="Andrzejewski T.M."/>
            <person name="Davidsen T.M."/>
            <person name="Wayne K.J."/>
            <person name="Tettelin H."/>
            <person name="Glass J.I."/>
            <person name="Rusch D."/>
            <person name="Podicherti R."/>
            <person name="Tsui H.-C.T."/>
            <person name="Winkler M.E."/>
        </authorList>
    </citation>
    <scope>NUCLEOTIDE SEQUENCE</scope>
</reference>
<sequence length="51" mass="5890">MRDFTWRVSDDEGLVGQSKEMMGLVLVLVEVAEIESTPLNCLYLFNIINHY</sequence>
<name>A0A382MKM2_9ZZZZ</name>
<organism evidence="1">
    <name type="scientific">marine metagenome</name>
    <dbReference type="NCBI Taxonomy" id="408172"/>
    <lineage>
        <taxon>unclassified sequences</taxon>
        <taxon>metagenomes</taxon>
        <taxon>ecological metagenomes</taxon>
    </lineage>
</organism>
<dbReference type="AlphaFoldDB" id="A0A382MKM2"/>
<protein>
    <submittedName>
        <fullName evidence="1">Uncharacterized protein</fullName>
    </submittedName>
</protein>
<evidence type="ECO:0000313" key="1">
    <source>
        <dbReference type="EMBL" id="SVC47851.1"/>
    </source>
</evidence>
<gene>
    <name evidence="1" type="ORF">METZ01_LOCUS300705</name>
</gene>